<keyword evidence="2" id="KW-0732">Signal</keyword>
<evidence type="ECO:0000313" key="3">
    <source>
        <dbReference type="EMBL" id="MCB6184620.1"/>
    </source>
</evidence>
<feature type="chain" id="PRO_5044952497" evidence="2">
    <location>
        <begin position="23"/>
        <end position="461"/>
    </location>
</feature>
<dbReference type="PANTHER" id="PTHR30203:SF32">
    <property type="entry name" value="CATION EFFLUX SYSTEM PROTEIN CUSC"/>
    <property type="match status" value="1"/>
</dbReference>
<keyword evidence="4" id="KW-1185">Reference proteome</keyword>
<name>A0ABS8D8V2_9NEIS</name>
<comment type="similarity">
    <text evidence="1 2">Belongs to the outer membrane factor (OMF) (TC 1.B.17) family.</text>
</comment>
<dbReference type="Gene3D" id="1.20.1600.10">
    <property type="entry name" value="Outer membrane efflux proteins (OEP)"/>
    <property type="match status" value="1"/>
</dbReference>
<keyword evidence="2" id="KW-0564">Palmitate</keyword>
<comment type="subcellular location">
    <subcellularLocation>
        <location evidence="2">Cell membrane</location>
        <topology evidence="2">Lipid-anchor</topology>
    </subcellularLocation>
</comment>
<feature type="signal peptide" evidence="2">
    <location>
        <begin position="1"/>
        <end position="22"/>
    </location>
</feature>
<reference evidence="3" key="1">
    <citation type="submission" date="2021-10" db="EMBL/GenBank/DDBJ databases">
        <title>The complete genome sequence of Leeia sp. TBRC 13508.</title>
        <authorList>
            <person name="Charoenyingcharoen P."/>
            <person name="Yukphan P."/>
        </authorList>
    </citation>
    <scope>NUCLEOTIDE SEQUENCE</scope>
    <source>
        <strain evidence="3">TBRC 13508</strain>
    </source>
</reference>
<proteinExistence type="inferred from homology"/>
<dbReference type="SUPFAM" id="SSF56954">
    <property type="entry name" value="Outer membrane efflux proteins (OEP)"/>
    <property type="match status" value="1"/>
</dbReference>
<dbReference type="PROSITE" id="PS51257">
    <property type="entry name" value="PROKAR_LIPOPROTEIN"/>
    <property type="match status" value="1"/>
</dbReference>
<keyword evidence="2" id="KW-0449">Lipoprotein</keyword>
<dbReference type="PANTHER" id="PTHR30203">
    <property type="entry name" value="OUTER MEMBRANE CATION EFFLUX PROTEIN"/>
    <property type="match status" value="1"/>
</dbReference>
<sequence>MKIKLKQLVASLILGGLLSGCALPNLPTGTNQSVETPKQWTATTDTQSVKQTEDWWLQYQDSQLNQLMSDMLAANTDLKKAGYTLRTAWLTAGLKAEDETPTVSASLNSQASRDLKTDEISHSHDASLNVSYSLDLWNKLKHTTSAAEWEAKATAEDLQETALSLTNTTAKLYWQIGYLNDLIASQQGLISRNEKLLSISQAKYRAGAVTQVDVADVESSLATANSTLLSLKQQQRTAANSLSLLLGKAPTDSNQSYAWHLPALQVKTIPAGVPADVLQNRPDILASSHRLEASLETVKASRASFLPEITLTGSVGSSSTQLKQVLNNPVGTLGVGVTLPFLQWGELKKNYAISETSYLSVINDYRAVILNAFMEVDNALTARTRYLADQTNLQKNLTASETASRINQNRYQAGQIEMSTWLSSVNSYQTAKDNWLENQYEQLSAEADLWLALGGKVTVRQ</sequence>
<gene>
    <name evidence="3" type="ORF">LIN78_13820</name>
</gene>
<evidence type="ECO:0000313" key="4">
    <source>
        <dbReference type="Proteomes" id="UP001165395"/>
    </source>
</evidence>
<dbReference type="Pfam" id="PF02321">
    <property type="entry name" value="OEP"/>
    <property type="match status" value="2"/>
</dbReference>
<dbReference type="Gene3D" id="2.20.200.10">
    <property type="entry name" value="Outer membrane efflux proteins (OEP)"/>
    <property type="match status" value="1"/>
</dbReference>
<dbReference type="NCBIfam" id="TIGR01845">
    <property type="entry name" value="outer_NodT"/>
    <property type="match status" value="1"/>
</dbReference>
<keyword evidence="2" id="KW-1134">Transmembrane beta strand</keyword>
<evidence type="ECO:0000256" key="1">
    <source>
        <dbReference type="ARBA" id="ARBA00007613"/>
    </source>
</evidence>
<accession>A0ABS8D8V2</accession>
<keyword evidence="2" id="KW-0812">Transmembrane</keyword>
<keyword evidence="2" id="KW-0472">Membrane</keyword>
<dbReference type="InterPro" id="IPR010131">
    <property type="entry name" value="MdtP/NodT-like"/>
</dbReference>
<dbReference type="Proteomes" id="UP001165395">
    <property type="component" value="Unassembled WGS sequence"/>
</dbReference>
<comment type="caution">
    <text evidence="3">The sequence shown here is derived from an EMBL/GenBank/DDBJ whole genome shotgun (WGS) entry which is preliminary data.</text>
</comment>
<dbReference type="EMBL" id="JAJBZT010000008">
    <property type="protein sequence ID" value="MCB6184620.1"/>
    <property type="molecule type" value="Genomic_DNA"/>
</dbReference>
<organism evidence="3 4">
    <name type="scientific">Leeia speluncae</name>
    <dbReference type="NCBI Taxonomy" id="2884804"/>
    <lineage>
        <taxon>Bacteria</taxon>
        <taxon>Pseudomonadati</taxon>
        <taxon>Pseudomonadota</taxon>
        <taxon>Betaproteobacteria</taxon>
        <taxon>Neisseriales</taxon>
        <taxon>Leeiaceae</taxon>
        <taxon>Leeia</taxon>
    </lineage>
</organism>
<dbReference type="InterPro" id="IPR003423">
    <property type="entry name" value="OMP_efflux"/>
</dbReference>
<evidence type="ECO:0000256" key="2">
    <source>
        <dbReference type="RuleBase" id="RU362097"/>
    </source>
</evidence>
<protein>
    <submittedName>
        <fullName evidence="3">Efflux transporter outer membrane subunit</fullName>
    </submittedName>
</protein>
<dbReference type="RefSeq" id="WP_227181430.1">
    <property type="nucleotide sequence ID" value="NZ_JAJBZT010000008.1"/>
</dbReference>